<protein>
    <submittedName>
        <fullName evidence="1">Uncharacterized protein</fullName>
    </submittedName>
</protein>
<sequence length="85" mass="9465">MLNSCFSWLDTVSTLFLDEKVSMAQVWIKWEKVLQCSLQEELSDCVASEFAIKNALMQTLGSPLVVSGVLRFSLWCCGAFVLVVA</sequence>
<gene>
    <name evidence="1" type="ORF">VNO80_10607</name>
</gene>
<comment type="caution">
    <text evidence="1">The sequence shown here is derived from an EMBL/GenBank/DDBJ whole genome shotgun (WGS) entry which is preliminary data.</text>
</comment>
<dbReference type="EMBL" id="JAYMYR010000004">
    <property type="protein sequence ID" value="KAK7368579.1"/>
    <property type="molecule type" value="Genomic_DNA"/>
</dbReference>
<proteinExistence type="predicted"/>
<evidence type="ECO:0000313" key="1">
    <source>
        <dbReference type="EMBL" id="KAK7368579.1"/>
    </source>
</evidence>
<organism evidence="1 2">
    <name type="scientific">Phaseolus coccineus</name>
    <name type="common">Scarlet runner bean</name>
    <name type="synonym">Phaseolus multiflorus</name>
    <dbReference type="NCBI Taxonomy" id="3886"/>
    <lineage>
        <taxon>Eukaryota</taxon>
        <taxon>Viridiplantae</taxon>
        <taxon>Streptophyta</taxon>
        <taxon>Embryophyta</taxon>
        <taxon>Tracheophyta</taxon>
        <taxon>Spermatophyta</taxon>
        <taxon>Magnoliopsida</taxon>
        <taxon>eudicotyledons</taxon>
        <taxon>Gunneridae</taxon>
        <taxon>Pentapetalae</taxon>
        <taxon>rosids</taxon>
        <taxon>fabids</taxon>
        <taxon>Fabales</taxon>
        <taxon>Fabaceae</taxon>
        <taxon>Papilionoideae</taxon>
        <taxon>50 kb inversion clade</taxon>
        <taxon>NPAAA clade</taxon>
        <taxon>indigoferoid/millettioid clade</taxon>
        <taxon>Phaseoleae</taxon>
        <taxon>Phaseolus</taxon>
    </lineage>
</organism>
<dbReference type="AlphaFoldDB" id="A0AAN9N8G7"/>
<evidence type="ECO:0000313" key="2">
    <source>
        <dbReference type="Proteomes" id="UP001374584"/>
    </source>
</evidence>
<reference evidence="1 2" key="1">
    <citation type="submission" date="2024-01" db="EMBL/GenBank/DDBJ databases">
        <title>The genomes of 5 underutilized Papilionoideae crops provide insights into root nodulation and disease resistanc.</title>
        <authorList>
            <person name="Jiang F."/>
        </authorList>
    </citation>
    <scope>NUCLEOTIDE SEQUENCE [LARGE SCALE GENOMIC DNA]</scope>
    <source>
        <strain evidence="1">JINMINGXINNONG_FW02</strain>
        <tissue evidence="1">Leaves</tissue>
    </source>
</reference>
<name>A0AAN9N8G7_PHACN</name>
<keyword evidence="2" id="KW-1185">Reference proteome</keyword>
<accession>A0AAN9N8G7</accession>
<dbReference type="Proteomes" id="UP001374584">
    <property type="component" value="Unassembled WGS sequence"/>
</dbReference>